<gene>
    <name evidence="1" type="ORF">AWW70_00130</name>
</gene>
<evidence type="ECO:0000313" key="2">
    <source>
        <dbReference type="Proteomes" id="UP000065797"/>
    </source>
</evidence>
<accession>A0A109GK64</accession>
<evidence type="ECO:0000313" key="1">
    <source>
        <dbReference type="EMBL" id="KWU68239.1"/>
    </source>
</evidence>
<comment type="caution">
    <text evidence="1">The sequence shown here is derived from an EMBL/GenBank/DDBJ whole genome shotgun (WGS) entry which is preliminary data.</text>
</comment>
<reference evidence="1 2" key="1">
    <citation type="submission" date="2016-01" db="EMBL/GenBank/DDBJ databases">
        <authorList>
            <person name="McClelland M."/>
            <person name="Jain A."/>
            <person name="Saraogi P."/>
            <person name="Mendelson R."/>
            <person name="Westerman R."/>
            <person name="SanMiguel P."/>
            <person name="Csonka L."/>
        </authorList>
    </citation>
    <scope>NUCLEOTIDE SEQUENCE [LARGE SCALE GENOMIC DNA]</scope>
    <source>
        <strain evidence="1 2">PE8-15</strain>
    </source>
</reference>
<sequence length="94" mass="10320">MPFKQTEHDKSKELTVQVNVDNTKALEGIKEVTEVANECVNALEKLDKVMSKFTGKSEPNGITLKVPTTLDGKTISEDVSRIKPTANTIVSRTC</sequence>
<dbReference type="Proteomes" id="UP000065797">
    <property type="component" value="Unassembled WGS sequence"/>
</dbReference>
<dbReference type="EMBL" id="LRPH01000001">
    <property type="protein sequence ID" value="KWU68239.1"/>
    <property type="molecule type" value="Genomic_DNA"/>
</dbReference>
<name>A0A109GK64_BACMY</name>
<protein>
    <submittedName>
        <fullName evidence="1">Uncharacterized protein</fullName>
    </submittedName>
</protein>
<organism evidence="1 2">
    <name type="scientific">Bacillus mycoides</name>
    <dbReference type="NCBI Taxonomy" id="1405"/>
    <lineage>
        <taxon>Bacteria</taxon>
        <taxon>Bacillati</taxon>
        <taxon>Bacillota</taxon>
        <taxon>Bacilli</taxon>
        <taxon>Bacillales</taxon>
        <taxon>Bacillaceae</taxon>
        <taxon>Bacillus</taxon>
        <taxon>Bacillus cereus group</taxon>
    </lineage>
</organism>
<dbReference type="AlphaFoldDB" id="A0A109GK64"/>
<proteinExistence type="predicted"/>